<evidence type="ECO:0000256" key="2">
    <source>
        <dbReference type="ARBA" id="ARBA00009154"/>
    </source>
</evidence>
<comment type="subcellular location">
    <subcellularLocation>
        <location evidence="1 6">Nucleus</location>
    </subcellularLocation>
</comment>
<organism evidence="8 9">
    <name type="scientific">Crepidotus variabilis</name>
    <dbReference type="NCBI Taxonomy" id="179855"/>
    <lineage>
        <taxon>Eukaryota</taxon>
        <taxon>Fungi</taxon>
        <taxon>Dikarya</taxon>
        <taxon>Basidiomycota</taxon>
        <taxon>Agaricomycotina</taxon>
        <taxon>Agaricomycetes</taxon>
        <taxon>Agaricomycetidae</taxon>
        <taxon>Agaricales</taxon>
        <taxon>Agaricineae</taxon>
        <taxon>Crepidotaceae</taxon>
        <taxon>Crepidotus</taxon>
    </lineage>
</organism>
<evidence type="ECO:0000256" key="7">
    <source>
        <dbReference type="SAM" id="MobiDB-lite"/>
    </source>
</evidence>
<dbReference type="Proteomes" id="UP000807306">
    <property type="component" value="Unassembled WGS sequence"/>
</dbReference>
<dbReference type="GO" id="GO:0000460">
    <property type="term" value="P:maturation of 5.8S rRNA"/>
    <property type="evidence" value="ECO:0007669"/>
    <property type="project" value="TreeGrafter"/>
</dbReference>
<dbReference type="InterPro" id="IPR011082">
    <property type="entry name" value="Exosome-assoc_fac/DNA_repair"/>
</dbReference>
<keyword evidence="3 6" id="KW-0698">rRNA processing</keyword>
<dbReference type="GO" id="GO:0003677">
    <property type="term" value="F:DNA binding"/>
    <property type="evidence" value="ECO:0007669"/>
    <property type="project" value="TreeGrafter"/>
</dbReference>
<accession>A0A9P6JTK5</accession>
<feature type="compositionally biased region" description="Basic and acidic residues" evidence="7">
    <location>
        <begin position="125"/>
        <end position="134"/>
    </location>
</feature>
<name>A0A9P6JTK5_9AGAR</name>
<dbReference type="GO" id="GO:0003723">
    <property type="term" value="F:RNA binding"/>
    <property type="evidence" value="ECO:0007669"/>
    <property type="project" value="UniProtKB-UniRule"/>
</dbReference>
<evidence type="ECO:0000313" key="8">
    <source>
        <dbReference type="EMBL" id="KAF9531874.1"/>
    </source>
</evidence>
<protein>
    <recommendedName>
        <fullName evidence="6">Exosome complex protein</fullName>
    </recommendedName>
</protein>
<evidence type="ECO:0000313" key="9">
    <source>
        <dbReference type="Proteomes" id="UP000807306"/>
    </source>
</evidence>
<dbReference type="EMBL" id="MU157833">
    <property type="protein sequence ID" value="KAF9531874.1"/>
    <property type="molecule type" value="Genomic_DNA"/>
</dbReference>
<dbReference type="PANTHER" id="PTHR15341">
    <property type="entry name" value="SUN-COR STEROID HORMONE RECEPTOR CO-REPRESSOR"/>
    <property type="match status" value="1"/>
</dbReference>
<feature type="compositionally biased region" description="Polar residues" evidence="7">
    <location>
        <begin position="156"/>
        <end position="170"/>
    </location>
</feature>
<dbReference type="GO" id="GO:0005730">
    <property type="term" value="C:nucleolus"/>
    <property type="evidence" value="ECO:0007669"/>
    <property type="project" value="TreeGrafter"/>
</dbReference>
<feature type="region of interest" description="Disordered" evidence="7">
    <location>
        <begin position="124"/>
        <end position="257"/>
    </location>
</feature>
<sequence length="285" mass="31922">MTSETYKVKAKVQALSSALSELEAQLEPLFDKLLPETLADLEPIQQAKLQTVIPYVVYDLIFMYLKTQGIDPKTHPVISELDRIKQYFEKIQNIENPPKRTTEVDKAAASRFIQHAISQAQLQKDQLHWKKTAAEDEDGESSDPDLGGKKQPPAASKTSTDPVAGPSSQVIPAKVTSKMLERQRHEQKMREDDAMNEGEDSDVLEIFEEDGEDAEGESKMEVDMKAEKTKQSQKSKGKGKAKQVEASVTYAETTTTSKRRRVPMDPFAGEILRSLRFNAADYNCS</sequence>
<dbReference type="InterPro" id="IPR007146">
    <property type="entry name" value="Sas10/Utp3/C1D"/>
</dbReference>
<feature type="compositionally biased region" description="Basic residues" evidence="7">
    <location>
        <begin position="231"/>
        <end position="241"/>
    </location>
</feature>
<feature type="compositionally biased region" description="Acidic residues" evidence="7">
    <location>
        <begin position="194"/>
        <end position="215"/>
    </location>
</feature>
<proteinExistence type="inferred from homology"/>
<dbReference type="OrthoDB" id="1421013at2759"/>
<evidence type="ECO:0000256" key="1">
    <source>
        <dbReference type="ARBA" id="ARBA00004123"/>
    </source>
</evidence>
<evidence type="ECO:0000256" key="6">
    <source>
        <dbReference type="RuleBase" id="RU368003"/>
    </source>
</evidence>
<comment type="similarity">
    <text evidence="2 6">Belongs to the C1D family.</text>
</comment>
<keyword evidence="9" id="KW-1185">Reference proteome</keyword>
<evidence type="ECO:0000256" key="3">
    <source>
        <dbReference type="ARBA" id="ARBA00022552"/>
    </source>
</evidence>
<evidence type="ECO:0000256" key="5">
    <source>
        <dbReference type="ARBA" id="ARBA00023242"/>
    </source>
</evidence>
<dbReference type="Pfam" id="PF04000">
    <property type="entry name" value="Sas10_Utp3"/>
    <property type="match status" value="1"/>
</dbReference>
<feature type="compositionally biased region" description="Basic and acidic residues" evidence="7">
    <location>
        <begin position="179"/>
        <end position="193"/>
    </location>
</feature>
<evidence type="ECO:0000256" key="4">
    <source>
        <dbReference type="ARBA" id="ARBA00022884"/>
    </source>
</evidence>
<dbReference type="GO" id="GO:0000178">
    <property type="term" value="C:exosome (RNase complex)"/>
    <property type="evidence" value="ECO:0007669"/>
    <property type="project" value="TreeGrafter"/>
</dbReference>
<comment type="function">
    <text evidence="6">Required for exosome-dependent processing of pre-rRNA and small nucleolar RNA (snRNA) precursors. Involved in processing of 35S pre-rRNA at the A0, A1 and A2 sites.</text>
</comment>
<keyword evidence="5 6" id="KW-0539">Nucleus</keyword>
<dbReference type="GO" id="GO:0010468">
    <property type="term" value="P:regulation of gene expression"/>
    <property type="evidence" value="ECO:0007669"/>
    <property type="project" value="TreeGrafter"/>
</dbReference>
<gene>
    <name evidence="8" type="ORF">CPB83DRAFT_760118</name>
</gene>
<reference evidence="8" key="1">
    <citation type="submission" date="2020-11" db="EMBL/GenBank/DDBJ databases">
        <authorList>
            <consortium name="DOE Joint Genome Institute"/>
            <person name="Ahrendt S."/>
            <person name="Riley R."/>
            <person name="Andreopoulos W."/>
            <person name="Labutti K."/>
            <person name="Pangilinan J."/>
            <person name="Ruiz-Duenas F.J."/>
            <person name="Barrasa J.M."/>
            <person name="Sanchez-Garcia M."/>
            <person name="Camarero S."/>
            <person name="Miyauchi S."/>
            <person name="Serrano A."/>
            <person name="Linde D."/>
            <person name="Babiker R."/>
            <person name="Drula E."/>
            <person name="Ayuso-Fernandez I."/>
            <person name="Pacheco R."/>
            <person name="Padilla G."/>
            <person name="Ferreira P."/>
            <person name="Barriuso J."/>
            <person name="Kellner H."/>
            <person name="Castanera R."/>
            <person name="Alfaro M."/>
            <person name="Ramirez L."/>
            <person name="Pisabarro A.G."/>
            <person name="Kuo A."/>
            <person name="Tritt A."/>
            <person name="Lipzen A."/>
            <person name="He G."/>
            <person name="Yan M."/>
            <person name="Ng V."/>
            <person name="Cullen D."/>
            <person name="Martin F."/>
            <person name="Rosso M.-N."/>
            <person name="Henrissat B."/>
            <person name="Hibbett D."/>
            <person name="Martinez A.T."/>
            <person name="Grigoriev I.V."/>
        </authorList>
    </citation>
    <scope>NUCLEOTIDE SEQUENCE</scope>
    <source>
        <strain evidence="8">CBS 506.95</strain>
    </source>
</reference>
<comment type="caution">
    <text evidence="8">The sequence shown here is derived from an EMBL/GenBank/DDBJ whole genome shotgun (WGS) entry which is preliminary data.</text>
</comment>
<dbReference type="PANTHER" id="PTHR15341:SF3">
    <property type="entry name" value="NUCLEAR NUCLEIC ACID-BINDING PROTEIN C1D"/>
    <property type="match status" value="1"/>
</dbReference>
<keyword evidence="4 6" id="KW-0694">RNA-binding</keyword>
<dbReference type="AlphaFoldDB" id="A0A9P6JTK5"/>
<feature type="compositionally biased region" description="Basic and acidic residues" evidence="7">
    <location>
        <begin position="216"/>
        <end position="230"/>
    </location>
</feature>